<name>A0A176QBB2_9MICO</name>
<dbReference type="KEGG" id="jme:EEW87_007965"/>
<evidence type="ECO:0000313" key="3">
    <source>
        <dbReference type="EMBL" id="QFQ30270.2"/>
    </source>
</evidence>
<dbReference type="Proteomes" id="UP000076976">
    <property type="component" value="Unassembled WGS sequence"/>
</dbReference>
<dbReference type="RefSeq" id="WP_068275541.1">
    <property type="nucleotide sequence ID" value="NZ_BAAAKD010000003.1"/>
</dbReference>
<sequence>MSQTTPTAPRYDDLRALLINCSLTKDSTQSHTGVLLESLGAIMSGAGVEVDTLYAMDHPIAPGVQPDMRDDFPDDAWPDLWPRVERADILVIGTPLWLGEESSVCRRVVERLYAMSGELNDQGQSVFYGRAGGAIITGNEDGVKHTAMSLLFALSHLGYTIPPQADAGWIGEIGPGPSFGDEQEGDQPVGFDSDFTAHNSTIMAWNLMHTAAMLRRAGGLPTYGNDRQAWSDGERFGYVAPTRSIPSS</sequence>
<reference evidence="2 4" key="1">
    <citation type="submission" date="2016-01" db="EMBL/GenBank/DDBJ databases">
        <title>Janibacter melonis strain CD11_4 genome sequencing and assembly.</title>
        <authorList>
            <person name="Nair G.R."/>
            <person name="Kaur G."/>
            <person name="Chander A.M."/>
            <person name="Mayilraj S."/>
        </authorList>
    </citation>
    <scope>NUCLEOTIDE SEQUENCE [LARGE SCALE GENOMIC DNA]</scope>
    <source>
        <strain evidence="2 4">CD11-4</strain>
    </source>
</reference>
<proteinExistence type="predicted"/>
<evidence type="ECO:0000313" key="2">
    <source>
        <dbReference type="EMBL" id="OAB86979.1"/>
    </source>
</evidence>
<dbReference type="Pfam" id="PF03358">
    <property type="entry name" value="FMN_red"/>
    <property type="match status" value="1"/>
</dbReference>
<dbReference type="Gene3D" id="3.40.50.360">
    <property type="match status" value="1"/>
</dbReference>
<dbReference type="GO" id="GO:0016491">
    <property type="term" value="F:oxidoreductase activity"/>
    <property type="evidence" value="ECO:0007669"/>
    <property type="project" value="InterPro"/>
</dbReference>
<keyword evidence="4" id="KW-1185">Reference proteome</keyword>
<organism evidence="2 4">
    <name type="scientific">Janibacter melonis</name>
    <dbReference type="NCBI Taxonomy" id="262209"/>
    <lineage>
        <taxon>Bacteria</taxon>
        <taxon>Bacillati</taxon>
        <taxon>Actinomycetota</taxon>
        <taxon>Actinomycetes</taxon>
        <taxon>Micrococcales</taxon>
        <taxon>Intrasporangiaceae</taxon>
        <taxon>Janibacter</taxon>
    </lineage>
</organism>
<reference evidence="3 5" key="2">
    <citation type="submission" date="2019-09" db="EMBL/GenBank/DDBJ databases">
        <title>Complete Genome Sequence of Janibacter melonis M714 with both human health impact and industrial applications.</title>
        <authorList>
            <person name="Jin M."/>
            <person name="Zhao Q.R."/>
        </authorList>
    </citation>
    <scope>NUCLEOTIDE SEQUENCE [LARGE SCALE GENOMIC DNA]</scope>
    <source>
        <strain evidence="3 5">M714</strain>
    </source>
</reference>
<accession>A0A5P8FMH1</accession>
<reference evidence="3" key="3">
    <citation type="submission" date="2019-11" db="EMBL/GenBank/DDBJ databases">
        <authorList>
            <person name="Zhao Q."/>
        </authorList>
    </citation>
    <scope>NUCLEOTIDE SEQUENCE</scope>
    <source>
        <strain evidence="3">M714</strain>
    </source>
</reference>
<dbReference type="EMBL" id="CP044548">
    <property type="protein sequence ID" value="QFQ30270.2"/>
    <property type="molecule type" value="Genomic_DNA"/>
</dbReference>
<evidence type="ECO:0000259" key="1">
    <source>
        <dbReference type="Pfam" id="PF03358"/>
    </source>
</evidence>
<evidence type="ECO:0000313" key="4">
    <source>
        <dbReference type="Proteomes" id="UP000076976"/>
    </source>
</evidence>
<dbReference type="SUPFAM" id="SSF52218">
    <property type="entry name" value="Flavoproteins"/>
    <property type="match status" value="1"/>
</dbReference>
<dbReference type="GeneID" id="59161097"/>
<protein>
    <submittedName>
        <fullName evidence="2 3">Flavodoxin</fullName>
    </submittedName>
</protein>
<dbReference type="Proteomes" id="UP000271708">
    <property type="component" value="Chromosome"/>
</dbReference>
<accession>A0A176QBB2</accession>
<dbReference type="STRING" id="262209.AWH69_11345"/>
<dbReference type="InterPro" id="IPR029039">
    <property type="entry name" value="Flavoprotein-like_sf"/>
</dbReference>
<evidence type="ECO:0000313" key="5">
    <source>
        <dbReference type="Proteomes" id="UP000271708"/>
    </source>
</evidence>
<gene>
    <name evidence="2" type="ORF">AWH69_11345</name>
    <name evidence="3" type="ORF">EEW87_007965</name>
</gene>
<feature type="domain" description="NADPH-dependent FMN reductase-like" evidence="1">
    <location>
        <begin position="15"/>
        <end position="164"/>
    </location>
</feature>
<dbReference type="EMBL" id="LQZG01000003">
    <property type="protein sequence ID" value="OAB86979.1"/>
    <property type="molecule type" value="Genomic_DNA"/>
</dbReference>
<dbReference type="AlphaFoldDB" id="A0A176QBB2"/>
<dbReference type="InterPro" id="IPR005025">
    <property type="entry name" value="FMN_Rdtase-like_dom"/>
</dbReference>